<dbReference type="InterPro" id="IPR000408">
    <property type="entry name" value="Reg_chr_condens"/>
</dbReference>
<sequence length="1283" mass="144341">KDVSDINHLSKVDTRKLKVHYGDFTKYPKLSERVSLPRIRDLKMSRNHNLVLTCDPKGNIFVLGLGNRGRLGLGHSQHQDTHTPIPTFKDENIQFADVSEDHNIVLNSYNEVYTWGSNNYGQLGYPVEIESDKLEPIVNIPKLVNTGDLKRRTGQRLIGVSCSKFHSLVYTKSEIYLWGLNIGQFGFLSSNSTTIATTSATSASSSLIQASPRKLAFSYGNIKQVSAIDSATIVLADTDEIHVYMNGFHTKIIAPLTTKINEKHFHAFKPLAISKKRNIVKLITQKNCLSCLILLNNGDILQFSLDNQSKSAAELQKNVRFSSVWHATKDHLRCCDVDMSNDGSIIISVKDGSVYKRIKRSSMKANTGRYKFSRIPGLNRVVKVVSDPTFSKFAFIRDEVDLIPHRLQKSSIFEDIERLSPLSEVLESQSRRIVNLEDEKKLQKEDTFKTDFIYRLAPSADDDGNDDTHFFRRGGPLNDDDETDTDSIGCDLEYVKNDKLYRNIRTRWTKNPKSIDSIKKLGDNDPQSTIRNLIKSDDLEYWLTLKELRQGKFYDYSVVVEDEMTGNSFEFGVHLDILALRCPTFNQLINDRLSPPIRKDGLVIERLSETQLKIHGDVTVRAVLIALHFLYTDSLLDVWSDWTSQSDLPSEMHRSKLRFNVLSRAMRIVNPVGKVTCQFDLLTDLERLRTLVADKEGCTKVVLKNSEAIPVYIPLMACRSIFFEKLLSDSWLQTSEIQMAHISSTVFEVILRYLHGVSYLSLLDAVEEIYDIPSLINFCLELIEIADELMLNELSDICQLYLKDFITIDNVDLLMLHALNTRADKLFENCVWFIYNNLDLLLFEPHFSNLVTDNLENVEFIKRLDTSLKWFHRLKYLDQEKEGADSFIECNSETLTKQFVQEIDKYNGNFLHPLLWEICLPLYISDVSESGTTTSPSSIELKLSANERRRRSSARRIEESKLNIPGAVELSRSSSSSTSRNVFNQFIFGHSNPSADSFGESVIEDDDSNDDFTIVRSKRNSSVRKQSDASQIPTGVSSATSRSASSQIRQSSPPFIQPQPQSSNLSVKSIPVNAAAAASSSSATASPSFSSAPATSTVHDAPQKPIDQSGIIKASTINMPRLSQRERKKQLKEKLELQPTLDPAVSVLATPSAPWSRAGDVPVWGGIPTSSSVAIPKPYNLPTIGSSSAKGSTSTTPVLLAPSFKSILLEEELLQQKKNQAPVIRSLEEAQQEEEFAQWWAAESARVQKELKDSENAVANEIKKTKGYHGRKQNNRKGSSSVD</sequence>
<evidence type="ECO:0000313" key="6">
    <source>
        <dbReference type="Proteomes" id="UP000094801"/>
    </source>
</evidence>
<feature type="region of interest" description="Disordered" evidence="3">
    <location>
        <begin position="1258"/>
        <end position="1283"/>
    </location>
</feature>
<feature type="repeat" description="RCC1" evidence="2">
    <location>
        <begin position="110"/>
        <end position="173"/>
    </location>
</feature>
<name>A0A1E4T3S0_9ASCO</name>
<feature type="domain" description="BTB" evidence="4">
    <location>
        <begin position="554"/>
        <end position="635"/>
    </location>
</feature>
<dbReference type="InterPro" id="IPR000210">
    <property type="entry name" value="BTB/POZ_dom"/>
</dbReference>
<dbReference type="PANTHER" id="PTHR22872">
    <property type="entry name" value="BTK-BINDING PROTEIN-RELATED"/>
    <property type="match status" value="1"/>
</dbReference>
<dbReference type="InterPro" id="IPR011333">
    <property type="entry name" value="SKP1/BTB/POZ_sf"/>
</dbReference>
<proteinExistence type="predicted"/>
<dbReference type="SUPFAM" id="SSF54695">
    <property type="entry name" value="POZ domain"/>
    <property type="match status" value="1"/>
</dbReference>
<feature type="region of interest" description="Disordered" evidence="3">
    <location>
        <begin position="465"/>
        <end position="484"/>
    </location>
</feature>
<dbReference type="Gene3D" id="2.130.10.30">
    <property type="entry name" value="Regulator of chromosome condensation 1/beta-lactamase-inhibitor protein II"/>
    <property type="match status" value="1"/>
</dbReference>
<dbReference type="PROSITE" id="PS50097">
    <property type="entry name" value="BTB"/>
    <property type="match status" value="1"/>
</dbReference>
<evidence type="ECO:0000313" key="5">
    <source>
        <dbReference type="EMBL" id="ODV86384.1"/>
    </source>
</evidence>
<dbReference type="CDD" id="cd18186">
    <property type="entry name" value="BTB_POZ_ZBTB_KLHL-like"/>
    <property type="match status" value="1"/>
</dbReference>
<dbReference type="Pfam" id="PF00415">
    <property type="entry name" value="RCC1"/>
    <property type="match status" value="1"/>
</dbReference>
<dbReference type="InterPro" id="IPR009091">
    <property type="entry name" value="RCC1/BLIP-II"/>
</dbReference>
<keyword evidence="6" id="KW-1185">Reference proteome</keyword>
<dbReference type="Proteomes" id="UP000094801">
    <property type="component" value="Unassembled WGS sequence"/>
</dbReference>
<dbReference type="STRING" id="983967.A0A1E4T3S0"/>
<evidence type="ECO:0000259" key="4">
    <source>
        <dbReference type="PROSITE" id="PS50097"/>
    </source>
</evidence>
<dbReference type="PROSITE" id="PS50012">
    <property type="entry name" value="RCC1_3"/>
    <property type="match status" value="2"/>
</dbReference>
<feature type="compositionally biased region" description="Low complexity" evidence="3">
    <location>
        <begin position="1037"/>
        <end position="1063"/>
    </location>
</feature>
<dbReference type="SUPFAM" id="SSF50985">
    <property type="entry name" value="RCC1/BLIP-II"/>
    <property type="match status" value="1"/>
</dbReference>
<evidence type="ECO:0000256" key="2">
    <source>
        <dbReference type="PROSITE-ProRule" id="PRU00235"/>
    </source>
</evidence>
<organism evidence="5 6">
    <name type="scientific">[Candida] arabinofermentans NRRL YB-2248</name>
    <dbReference type="NCBI Taxonomy" id="983967"/>
    <lineage>
        <taxon>Eukaryota</taxon>
        <taxon>Fungi</taxon>
        <taxon>Dikarya</taxon>
        <taxon>Ascomycota</taxon>
        <taxon>Saccharomycotina</taxon>
        <taxon>Pichiomycetes</taxon>
        <taxon>Pichiales</taxon>
        <taxon>Pichiaceae</taxon>
        <taxon>Ogataea</taxon>
        <taxon>Ogataea/Candida clade</taxon>
    </lineage>
</organism>
<keyword evidence="1" id="KW-0677">Repeat</keyword>
<feature type="repeat" description="RCC1" evidence="2">
    <location>
        <begin position="58"/>
        <end position="109"/>
    </location>
</feature>
<protein>
    <recommendedName>
        <fullName evidence="4">BTB domain-containing protein</fullName>
    </recommendedName>
</protein>
<evidence type="ECO:0000256" key="3">
    <source>
        <dbReference type="SAM" id="MobiDB-lite"/>
    </source>
</evidence>
<feature type="region of interest" description="Disordered" evidence="3">
    <location>
        <begin position="1081"/>
        <end position="1126"/>
    </location>
</feature>
<feature type="compositionally biased region" description="Low complexity" evidence="3">
    <location>
        <begin position="1081"/>
        <end position="1097"/>
    </location>
</feature>
<evidence type="ECO:0000256" key="1">
    <source>
        <dbReference type="ARBA" id="ARBA00022737"/>
    </source>
</evidence>
<accession>A0A1E4T3S0</accession>
<reference evidence="6" key="1">
    <citation type="submission" date="2016-04" db="EMBL/GenBank/DDBJ databases">
        <title>Comparative genomics of biotechnologically important yeasts.</title>
        <authorList>
            <consortium name="DOE Joint Genome Institute"/>
            <person name="Riley R."/>
            <person name="Haridas S."/>
            <person name="Wolfe K.H."/>
            <person name="Lopes M.R."/>
            <person name="Hittinger C.T."/>
            <person name="Goker M."/>
            <person name="Salamov A."/>
            <person name="Wisecaver J."/>
            <person name="Long T.M."/>
            <person name="Aerts A.L."/>
            <person name="Barry K."/>
            <person name="Choi C."/>
            <person name="Clum A."/>
            <person name="Coughlan A.Y."/>
            <person name="Deshpande S."/>
            <person name="Douglass A.P."/>
            <person name="Hanson S.J."/>
            <person name="Klenk H.-P."/>
            <person name="Labutti K."/>
            <person name="Lapidus A."/>
            <person name="Lindquist E."/>
            <person name="Lipzen A."/>
            <person name="Meier-Kolthoff J.P."/>
            <person name="Ohm R.A."/>
            <person name="Otillar R.P."/>
            <person name="Pangilinan J."/>
            <person name="Peng Y."/>
            <person name="Rokas A."/>
            <person name="Rosa C.A."/>
            <person name="Scheuner C."/>
            <person name="Sibirny A.A."/>
            <person name="Slot J.C."/>
            <person name="Stielow J.B."/>
            <person name="Sun H."/>
            <person name="Kurtzman C.P."/>
            <person name="Blackwell M."/>
            <person name="Grigoriev I.V."/>
            <person name="Jeffries T.W."/>
        </authorList>
    </citation>
    <scope>NUCLEOTIDE SEQUENCE [LARGE SCALE GENOMIC DNA]</scope>
    <source>
        <strain evidence="6">NRRL YB-2248</strain>
    </source>
</reference>
<dbReference type="EMBL" id="KV453850">
    <property type="protein sequence ID" value="ODV86384.1"/>
    <property type="molecule type" value="Genomic_DNA"/>
</dbReference>
<dbReference type="PANTHER" id="PTHR22872:SF2">
    <property type="entry name" value="INHIBITOR OF BRUTON TYROSINE KINASE"/>
    <property type="match status" value="1"/>
</dbReference>
<feature type="compositionally biased region" description="Basic residues" evidence="3">
    <location>
        <begin position="1265"/>
        <end position="1275"/>
    </location>
</feature>
<feature type="non-terminal residue" evidence="5">
    <location>
        <position position="1283"/>
    </location>
</feature>
<dbReference type="InterPro" id="IPR051625">
    <property type="entry name" value="Signaling_Regulatory_Domain"/>
</dbReference>
<gene>
    <name evidence="5" type="ORF">CANARDRAFT_181096</name>
</gene>
<feature type="non-terminal residue" evidence="5">
    <location>
        <position position="1"/>
    </location>
</feature>
<dbReference type="OrthoDB" id="1893551at2759"/>
<dbReference type="Gene3D" id="3.30.710.10">
    <property type="entry name" value="Potassium Channel Kv1.1, Chain A"/>
    <property type="match status" value="2"/>
</dbReference>
<feature type="region of interest" description="Disordered" evidence="3">
    <location>
        <begin position="1017"/>
        <end position="1065"/>
    </location>
</feature>